<dbReference type="RefSeq" id="WP_389223619.1">
    <property type="nucleotide sequence ID" value="NZ_JBIACJ010000019.1"/>
</dbReference>
<evidence type="ECO:0000313" key="2">
    <source>
        <dbReference type="Proteomes" id="UP001601058"/>
    </source>
</evidence>
<keyword evidence="2" id="KW-1185">Reference proteome</keyword>
<dbReference type="EMBL" id="JBIACJ010000019">
    <property type="protein sequence ID" value="MFE8698737.1"/>
    <property type="molecule type" value="Genomic_DNA"/>
</dbReference>
<sequence length="84" mass="9379">MIDVQLDGERAIIDVRGNIARGEHPKNEIFKYVKEAPVGTIIEIHVPFRAEPLIGALSSFGLNVTITELAPDHFRLMTVKLNEI</sequence>
<evidence type="ECO:0000313" key="1">
    <source>
        <dbReference type="EMBL" id="MFE8698737.1"/>
    </source>
</evidence>
<organism evidence="1 2">
    <name type="scientific">Cytobacillus mangrovibacter</name>
    <dbReference type="NCBI Taxonomy" id="3299024"/>
    <lineage>
        <taxon>Bacteria</taxon>
        <taxon>Bacillati</taxon>
        <taxon>Bacillota</taxon>
        <taxon>Bacilli</taxon>
        <taxon>Bacillales</taxon>
        <taxon>Bacillaceae</taxon>
        <taxon>Cytobacillus</taxon>
    </lineage>
</organism>
<protein>
    <submittedName>
        <fullName evidence="1">Amino acid decarboxylase</fullName>
    </submittedName>
</protein>
<name>A0ABW6K577_9BACI</name>
<proteinExistence type="predicted"/>
<reference evidence="1 2" key="1">
    <citation type="submission" date="2024-08" db="EMBL/GenBank/DDBJ databases">
        <title>Two novel Cytobacillus novel species.</title>
        <authorList>
            <person name="Liu G."/>
        </authorList>
    </citation>
    <scope>NUCLEOTIDE SEQUENCE [LARGE SCALE GENOMIC DNA]</scope>
    <source>
        <strain evidence="1 2">FJAT-53684</strain>
    </source>
</reference>
<comment type="caution">
    <text evidence="1">The sequence shown here is derived from an EMBL/GenBank/DDBJ whole genome shotgun (WGS) entry which is preliminary data.</text>
</comment>
<accession>A0ABW6K577</accession>
<gene>
    <name evidence="1" type="ORF">ACFYKT_20805</name>
</gene>
<dbReference type="Proteomes" id="UP001601058">
    <property type="component" value="Unassembled WGS sequence"/>
</dbReference>